<gene>
    <name evidence="1" type="ORF">D3875_04450</name>
</gene>
<dbReference type="Proteomes" id="UP000286287">
    <property type="component" value="Unassembled WGS sequence"/>
</dbReference>
<accession>A0A418VEJ8</accession>
<dbReference type="AlphaFoldDB" id="A0A418VEJ8"/>
<dbReference type="EMBL" id="QYUJ01000010">
    <property type="protein sequence ID" value="RJF74536.1"/>
    <property type="molecule type" value="Genomic_DNA"/>
</dbReference>
<reference evidence="1 2" key="1">
    <citation type="submission" date="2018-09" db="EMBL/GenBank/DDBJ databases">
        <authorList>
            <person name="Zhu H."/>
        </authorList>
    </citation>
    <scope>NUCLEOTIDE SEQUENCE [LARGE SCALE GENOMIC DNA]</scope>
    <source>
        <strain evidence="1 2">K2S05-167</strain>
    </source>
</reference>
<name>A0A418VEJ8_9DEIO</name>
<protein>
    <recommendedName>
        <fullName evidence="3">ASCH domain-containing protein</fullName>
    </recommendedName>
</protein>
<dbReference type="RefSeq" id="WP_119761577.1">
    <property type="nucleotide sequence ID" value="NZ_QYUJ01000010.1"/>
</dbReference>
<dbReference type="OrthoDB" id="359066at2"/>
<organism evidence="1 2">
    <name type="scientific">Deinococcus cavernae</name>
    <dbReference type="NCBI Taxonomy" id="2320857"/>
    <lineage>
        <taxon>Bacteria</taxon>
        <taxon>Thermotogati</taxon>
        <taxon>Deinococcota</taxon>
        <taxon>Deinococci</taxon>
        <taxon>Deinococcales</taxon>
        <taxon>Deinococcaceae</taxon>
        <taxon>Deinococcus</taxon>
    </lineage>
</organism>
<proteinExistence type="predicted"/>
<keyword evidence="2" id="KW-1185">Reference proteome</keyword>
<evidence type="ECO:0000313" key="2">
    <source>
        <dbReference type="Proteomes" id="UP000286287"/>
    </source>
</evidence>
<evidence type="ECO:0008006" key="3">
    <source>
        <dbReference type="Google" id="ProtNLM"/>
    </source>
</evidence>
<sequence>MAPPIKGLTLLHPWAFAVQKLNKDVENRSQHITRKGGCVGMYLAIHGGVPPKPGYNARWADFQQQTRGLIHVLENGGGTKGTLRASGALVEEGGQFTLSHQQLIVPGIVAVARVSACVKDHPSPWSVAGEWQYVLSDVLVLGQPLEQRGGQGLWEIPEPNLTRLIQAWEAAHCGACPFRPKGWAPAEVGA</sequence>
<evidence type="ECO:0000313" key="1">
    <source>
        <dbReference type="EMBL" id="RJF74536.1"/>
    </source>
</evidence>
<comment type="caution">
    <text evidence="1">The sequence shown here is derived from an EMBL/GenBank/DDBJ whole genome shotgun (WGS) entry which is preliminary data.</text>
</comment>